<evidence type="ECO:0000313" key="12">
    <source>
        <dbReference type="Proteomes" id="UP001385951"/>
    </source>
</evidence>
<protein>
    <recommendedName>
        <fullName evidence="13">Cyclin-D1-binding protein 1</fullName>
    </recommendedName>
</protein>
<comment type="subcellular location">
    <subcellularLocation>
        <location evidence="2">Cytoplasm</location>
    </subcellularLocation>
    <subcellularLocation>
        <location evidence="1">Nucleus</location>
    </subcellularLocation>
</comment>
<dbReference type="EMBL" id="JASBNA010000003">
    <property type="protein sequence ID" value="KAK7693718.1"/>
    <property type="molecule type" value="Genomic_DNA"/>
</dbReference>
<sequence>MSDIQKVLVVLSLLSETCSANLIPLQQTPSRPSSSANAPSHALPVLRKDFLSLLTLVYNLSTKIALTLRPSEPAYTASLTPIQELTKHISSLTTCATLFDEHGVTLAKEVRQSAQDVCEAAKALSQTFITITKNSGESSSSSSGGNGEDYLMRTGAIHEVVEKIKRELSEDNVAAVRKRYAMDVGLLEDTVKEVAEMIEDSEGSEDDEDDEGFEDEDFDDELGELGLGSTKRLSTAEVERVKKIQPLFRMSTLLHKRIMLDLLKKGHTYPSDYSQRADSLLETSHSLLLAHEEVVAVLYAPQKPSTISEAIAELASCIVQAQNTLIKQKLLPPSRDPGDIAELEKMSAAAISGDQPTGAKKERDVRKWFDTCFEQLGKLCGSIVDNVASDPVS</sequence>
<gene>
    <name evidence="11" type="ORF">QCA50_003290</name>
</gene>
<feature type="signal peptide" evidence="8">
    <location>
        <begin position="1"/>
        <end position="20"/>
    </location>
</feature>
<feature type="domain" description="Cyclin-D1-binding protein 1-like N-terminal" evidence="9">
    <location>
        <begin position="51"/>
        <end position="200"/>
    </location>
</feature>
<dbReference type="InterPro" id="IPR026907">
    <property type="entry name" value="GCIP-like"/>
</dbReference>
<dbReference type="Pfam" id="PF20936">
    <property type="entry name" value="GCIP_C"/>
    <property type="match status" value="1"/>
</dbReference>
<dbReference type="Pfam" id="PF13324">
    <property type="entry name" value="GCIP_N"/>
    <property type="match status" value="1"/>
</dbReference>
<evidence type="ECO:0000259" key="10">
    <source>
        <dbReference type="Pfam" id="PF20936"/>
    </source>
</evidence>
<dbReference type="GO" id="GO:0005737">
    <property type="term" value="C:cytoplasm"/>
    <property type="evidence" value="ECO:0007669"/>
    <property type="project" value="UniProtKB-SubCell"/>
</dbReference>
<dbReference type="InterPro" id="IPR049318">
    <property type="entry name" value="GCIP_C"/>
</dbReference>
<keyword evidence="5" id="KW-0539">Nucleus</keyword>
<reference evidence="11 12" key="1">
    <citation type="submission" date="2022-09" db="EMBL/GenBank/DDBJ databases">
        <authorList>
            <person name="Palmer J.M."/>
        </authorList>
    </citation>
    <scope>NUCLEOTIDE SEQUENCE [LARGE SCALE GENOMIC DNA]</scope>
    <source>
        <strain evidence="11 12">DSM 7382</strain>
    </source>
</reference>
<keyword evidence="6" id="KW-0131">Cell cycle</keyword>
<organism evidence="11 12">
    <name type="scientific">Cerrena zonata</name>
    <dbReference type="NCBI Taxonomy" id="2478898"/>
    <lineage>
        <taxon>Eukaryota</taxon>
        <taxon>Fungi</taxon>
        <taxon>Dikarya</taxon>
        <taxon>Basidiomycota</taxon>
        <taxon>Agaricomycotina</taxon>
        <taxon>Agaricomycetes</taxon>
        <taxon>Polyporales</taxon>
        <taxon>Cerrenaceae</taxon>
        <taxon>Cerrena</taxon>
    </lineage>
</organism>
<name>A0AAW0GJ84_9APHY</name>
<evidence type="ECO:0000256" key="6">
    <source>
        <dbReference type="ARBA" id="ARBA00023306"/>
    </source>
</evidence>
<keyword evidence="4" id="KW-0963">Cytoplasm</keyword>
<dbReference type="PANTHER" id="PTHR15492">
    <property type="entry name" value="CYCLIN D1-BINDING PROTEIN 1"/>
    <property type="match status" value="1"/>
</dbReference>
<feature type="chain" id="PRO_5043597791" description="Cyclin-D1-binding protein 1" evidence="8">
    <location>
        <begin position="21"/>
        <end position="393"/>
    </location>
</feature>
<keyword evidence="8" id="KW-0732">Signal</keyword>
<dbReference type="GO" id="GO:0005634">
    <property type="term" value="C:nucleus"/>
    <property type="evidence" value="ECO:0007669"/>
    <property type="project" value="UniProtKB-SubCell"/>
</dbReference>
<feature type="domain" description="Cyclin-D1-binding protein 1-like C-terminal" evidence="10">
    <location>
        <begin position="218"/>
        <end position="321"/>
    </location>
</feature>
<keyword evidence="12" id="KW-1185">Reference proteome</keyword>
<comment type="similarity">
    <text evidence="3">Belongs to the CCNDBP1 family.</text>
</comment>
<evidence type="ECO:0008006" key="13">
    <source>
        <dbReference type="Google" id="ProtNLM"/>
    </source>
</evidence>
<evidence type="ECO:0000256" key="7">
    <source>
        <dbReference type="SAM" id="MobiDB-lite"/>
    </source>
</evidence>
<evidence type="ECO:0000313" key="11">
    <source>
        <dbReference type="EMBL" id="KAK7693718.1"/>
    </source>
</evidence>
<dbReference type="PANTHER" id="PTHR15492:SF1">
    <property type="entry name" value="CYCLIN-D1-BINDING PROTEIN 1"/>
    <property type="match status" value="1"/>
</dbReference>
<evidence type="ECO:0000256" key="2">
    <source>
        <dbReference type="ARBA" id="ARBA00004496"/>
    </source>
</evidence>
<dbReference type="InterPro" id="IPR049317">
    <property type="entry name" value="GCIP-like_N"/>
</dbReference>
<evidence type="ECO:0000256" key="1">
    <source>
        <dbReference type="ARBA" id="ARBA00004123"/>
    </source>
</evidence>
<comment type="caution">
    <text evidence="11">The sequence shown here is derived from an EMBL/GenBank/DDBJ whole genome shotgun (WGS) entry which is preliminary data.</text>
</comment>
<dbReference type="Gene3D" id="1.20.1410.10">
    <property type="entry name" value="I/LWEQ domain"/>
    <property type="match status" value="1"/>
</dbReference>
<accession>A0AAW0GJ84</accession>
<evidence type="ECO:0000259" key="9">
    <source>
        <dbReference type="Pfam" id="PF13324"/>
    </source>
</evidence>
<evidence type="ECO:0000256" key="8">
    <source>
        <dbReference type="SAM" id="SignalP"/>
    </source>
</evidence>
<evidence type="ECO:0000256" key="4">
    <source>
        <dbReference type="ARBA" id="ARBA00022490"/>
    </source>
</evidence>
<evidence type="ECO:0000256" key="5">
    <source>
        <dbReference type="ARBA" id="ARBA00023242"/>
    </source>
</evidence>
<dbReference type="AlphaFoldDB" id="A0AAW0GJ84"/>
<evidence type="ECO:0000256" key="3">
    <source>
        <dbReference type="ARBA" id="ARBA00008940"/>
    </source>
</evidence>
<dbReference type="Proteomes" id="UP001385951">
    <property type="component" value="Unassembled WGS sequence"/>
</dbReference>
<feature type="region of interest" description="Disordered" evidence="7">
    <location>
        <begin position="199"/>
        <end position="221"/>
    </location>
</feature>
<proteinExistence type="inferred from homology"/>